<dbReference type="Proteomes" id="UP000054826">
    <property type="component" value="Unassembled WGS sequence"/>
</dbReference>
<evidence type="ECO:0000313" key="3">
    <source>
        <dbReference type="Proteomes" id="UP000054826"/>
    </source>
</evidence>
<sequence>MIIYLHTSDVPHWKIADIQQLEQLKEHNQSNKTCSELIRERKQGQKINADGVDNNVNTETRSVSHDPLQDHSDSQPQAHLLALFQNIYFFWVHNTTIEKNTLKQYLHE</sequence>
<proteinExistence type="predicted"/>
<gene>
    <name evidence="2" type="ORF">T4C_10124</name>
</gene>
<name>A0A0V1IP79_TRIPS</name>
<organism evidence="2 3">
    <name type="scientific">Trichinella pseudospiralis</name>
    <name type="common">Parasitic roundworm</name>
    <dbReference type="NCBI Taxonomy" id="6337"/>
    <lineage>
        <taxon>Eukaryota</taxon>
        <taxon>Metazoa</taxon>
        <taxon>Ecdysozoa</taxon>
        <taxon>Nematoda</taxon>
        <taxon>Enoplea</taxon>
        <taxon>Dorylaimia</taxon>
        <taxon>Trichinellida</taxon>
        <taxon>Trichinellidae</taxon>
        <taxon>Trichinella</taxon>
    </lineage>
</organism>
<dbReference type="AlphaFoldDB" id="A0A0V1IP79"/>
<comment type="caution">
    <text evidence="2">The sequence shown here is derived from an EMBL/GenBank/DDBJ whole genome shotgun (WGS) entry which is preliminary data.</text>
</comment>
<accession>A0A0V1IP79</accession>
<feature type="region of interest" description="Disordered" evidence="1">
    <location>
        <begin position="42"/>
        <end position="74"/>
    </location>
</feature>
<feature type="compositionally biased region" description="Basic and acidic residues" evidence="1">
    <location>
        <begin position="62"/>
        <end position="73"/>
    </location>
</feature>
<reference evidence="2 3" key="1">
    <citation type="submission" date="2015-01" db="EMBL/GenBank/DDBJ databases">
        <title>Evolution of Trichinella species and genotypes.</title>
        <authorList>
            <person name="Korhonen P.K."/>
            <person name="Edoardo P."/>
            <person name="Giuseppe L.R."/>
            <person name="Gasser R.B."/>
        </authorList>
    </citation>
    <scope>NUCLEOTIDE SEQUENCE [LARGE SCALE GENOMIC DNA]</scope>
    <source>
        <strain evidence="2">ISS176</strain>
    </source>
</reference>
<protein>
    <submittedName>
        <fullName evidence="2">Uncharacterized protein</fullName>
    </submittedName>
</protein>
<evidence type="ECO:0000313" key="2">
    <source>
        <dbReference type="EMBL" id="KRZ24608.1"/>
    </source>
</evidence>
<evidence type="ECO:0000256" key="1">
    <source>
        <dbReference type="SAM" id="MobiDB-lite"/>
    </source>
</evidence>
<dbReference type="EMBL" id="JYDV01000215">
    <property type="protein sequence ID" value="KRZ24608.1"/>
    <property type="molecule type" value="Genomic_DNA"/>
</dbReference>